<dbReference type="EMBL" id="CP011112">
    <property type="protein sequence ID" value="AKU15799.1"/>
    <property type="molecule type" value="Genomic_DNA"/>
</dbReference>
<feature type="domain" description="6-phosphogluconate dehydrogenase NADP-binding" evidence="1">
    <location>
        <begin position="11"/>
        <end position="143"/>
    </location>
</feature>
<dbReference type="PANTHER" id="PTHR43580">
    <property type="entry name" value="OXIDOREDUCTASE GLYR1-RELATED"/>
    <property type="match status" value="1"/>
</dbReference>
<organism evidence="3 4">
    <name type="scientific">Luteipulveratus mongoliensis</name>
    <dbReference type="NCBI Taxonomy" id="571913"/>
    <lineage>
        <taxon>Bacteria</taxon>
        <taxon>Bacillati</taxon>
        <taxon>Actinomycetota</taxon>
        <taxon>Actinomycetes</taxon>
        <taxon>Micrococcales</taxon>
        <taxon>Dermacoccaceae</taxon>
        <taxon>Luteipulveratus</taxon>
    </lineage>
</organism>
<dbReference type="AlphaFoldDB" id="A0A0K1JGG9"/>
<sequence>MLVTVADKSVIGLLHPGAMGAAVGGCLVDGGRTVIWAAEGRSAESRARAAEAGLKEVDRVEDLLSEASVILSICPPHAALDIAAAAGDFAGTYVDANAVSPETVRRVAAALPRATFVDGGIIGSPPHVGTGTRLYVSGDESAVVRDLFAGTALSVLQVDGGVGSASALKMAYAAWTKGSGALLLAARDLARSHGVEADLLAEWDHSLPQVADRLTRAERSATAKGWRWVGEMDQIAATMRGADLPDGFHVAAADVYRGYPRPEPTLP</sequence>
<accession>A0A0K1JGG9</accession>
<dbReference type="Gene3D" id="1.10.1040.10">
    <property type="entry name" value="N-(1-d-carboxylethyl)-l-norvaline Dehydrogenase, domain 2"/>
    <property type="match status" value="1"/>
</dbReference>
<protein>
    <recommendedName>
        <fullName evidence="5">Phosphogluconate dehydrogenase</fullName>
    </recommendedName>
</protein>
<dbReference type="Gene3D" id="3.40.50.720">
    <property type="entry name" value="NAD(P)-binding Rossmann-like Domain"/>
    <property type="match status" value="1"/>
</dbReference>
<dbReference type="InterPro" id="IPR008927">
    <property type="entry name" value="6-PGluconate_DH-like_C_sf"/>
</dbReference>
<dbReference type="PANTHER" id="PTHR43580:SF2">
    <property type="entry name" value="CYTOKINE-LIKE NUCLEAR FACTOR N-PAC"/>
    <property type="match status" value="1"/>
</dbReference>
<dbReference type="InterPro" id="IPR051265">
    <property type="entry name" value="HIBADH-related_NP60_sf"/>
</dbReference>
<evidence type="ECO:0008006" key="5">
    <source>
        <dbReference type="Google" id="ProtNLM"/>
    </source>
</evidence>
<dbReference type="Pfam" id="PF09130">
    <property type="entry name" value="DUF1932"/>
    <property type="match status" value="1"/>
</dbReference>
<dbReference type="InterPro" id="IPR013328">
    <property type="entry name" value="6PGD_dom2"/>
</dbReference>
<dbReference type="GO" id="GO:0050661">
    <property type="term" value="F:NADP binding"/>
    <property type="evidence" value="ECO:0007669"/>
    <property type="project" value="InterPro"/>
</dbReference>
<keyword evidence="4" id="KW-1185">Reference proteome</keyword>
<feature type="domain" description="Phosphogluconate dehydrogenase NAD-binding putative C-terminal" evidence="2">
    <location>
        <begin position="190"/>
        <end position="257"/>
    </location>
</feature>
<dbReference type="InterPro" id="IPR015814">
    <property type="entry name" value="Pgluconate_DH_NAD-bd_C"/>
</dbReference>
<gene>
    <name evidence="3" type="ORF">VV02_07900</name>
</gene>
<dbReference type="PATRIC" id="fig|571913.6.peg.1619"/>
<dbReference type="SUPFAM" id="SSF48179">
    <property type="entry name" value="6-phosphogluconate dehydrogenase C-terminal domain-like"/>
    <property type="match status" value="1"/>
</dbReference>
<dbReference type="Pfam" id="PF03446">
    <property type="entry name" value="NAD_binding_2"/>
    <property type="match status" value="1"/>
</dbReference>
<name>A0A0K1JGG9_9MICO</name>
<reference evidence="3 4" key="1">
    <citation type="submission" date="2015-03" db="EMBL/GenBank/DDBJ databases">
        <title>Luteipulveratus halotolerans sp. nov., a novel actinobacterium (Dermacoccaceae) from Sarawak, Malaysia.</title>
        <authorList>
            <person name="Juboi H."/>
            <person name="Basik A."/>
            <person name="Shamsul S.S."/>
            <person name="Arnold P."/>
            <person name="Schmitt E.K."/>
            <person name="Sanglier J.-J."/>
            <person name="Yeo T."/>
        </authorList>
    </citation>
    <scope>NUCLEOTIDE SEQUENCE [LARGE SCALE GENOMIC DNA]</scope>
    <source>
        <strain evidence="3 4">MN07-A0370</strain>
    </source>
</reference>
<dbReference type="KEGG" id="lmoi:VV02_07900"/>
<evidence type="ECO:0000259" key="1">
    <source>
        <dbReference type="Pfam" id="PF03446"/>
    </source>
</evidence>
<evidence type="ECO:0000259" key="2">
    <source>
        <dbReference type="Pfam" id="PF09130"/>
    </source>
</evidence>
<dbReference type="InterPro" id="IPR006115">
    <property type="entry name" value="6PGDH_NADP-bd"/>
</dbReference>
<proteinExistence type="predicted"/>
<dbReference type="SUPFAM" id="SSF51735">
    <property type="entry name" value="NAD(P)-binding Rossmann-fold domains"/>
    <property type="match status" value="1"/>
</dbReference>
<dbReference type="InterPro" id="IPR036291">
    <property type="entry name" value="NAD(P)-bd_dom_sf"/>
</dbReference>
<dbReference type="Proteomes" id="UP000066480">
    <property type="component" value="Chromosome"/>
</dbReference>
<dbReference type="OrthoDB" id="943692at2"/>
<evidence type="ECO:0000313" key="4">
    <source>
        <dbReference type="Proteomes" id="UP000066480"/>
    </source>
</evidence>
<evidence type="ECO:0000313" key="3">
    <source>
        <dbReference type="EMBL" id="AKU15799.1"/>
    </source>
</evidence>
<dbReference type="STRING" id="571913.VV02_07900"/>